<dbReference type="PANTHER" id="PTHR48111">
    <property type="entry name" value="REGULATOR OF RPOS"/>
    <property type="match status" value="1"/>
</dbReference>
<dbReference type="Gene3D" id="1.10.10.10">
    <property type="entry name" value="Winged helix-like DNA-binding domain superfamily/Winged helix DNA-binding domain"/>
    <property type="match status" value="1"/>
</dbReference>
<accession>A0A0C1Z7A8</accession>
<evidence type="ECO:0000256" key="4">
    <source>
        <dbReference type="ARBA" id="ARBA00023125"/>
    </source>
</evidence>
<dbReference type="GO" id="GO:0006355">
    <property type="term" value="P:regulation of DNA-templated transcription"/>
    <property type="evidence" value="ECO:0007669"/>
    <property type="project" value="InterPro"/>
</dbReference>
<dbReference type="GO" id="GO:0000156">
    <property type="term" value="F:phosphorelay response regulator activity"/>
    <property type="evidence" value="ECO:0007669"/>
    <property type="project" value="TreeGrafter"/>
</dbReference>
<keyword evidence="4 7" id="KW-0238">DNA-binding</keyword>
<dbReference type="PROSITE" id="PS51755">
    <property type="entry name" value="OMPR_PHOB"/>
    <property type="match status" value="1"/>
</dbReference>
<dbReference type="CDD" id="cd19935">
    <property type="entry name" value="REC_OmpR_CusR-like"/>
    <property type="match status" value="1"/>
</dbReference>
<evidence type="ECO:0000259" key="9">
    <source>
        <dbReference type="PROSITE" id="PS51755"/>
    </source>
</evidence>
<dbReference type="InterPro" id="IPR036388">
    <property type="entry name" value="WH-like_DNA-bd_sf"/>
</dbReference>
<proteinExistence type="predicted"/>
<dbReference type="EMBL" id="JMCC02000093">
    <property type="protein sequence ID" value="KIG13524.1"/>
    <property type="molecule type" value="Genomic_DNA"/>
</dbReference>
<feature type="DNA-binding region" description="OmpR/PhoB-type" evidence="7">
    <location>
        <begin position="122"/>
        <end position="218"/>
    </location>
</feature>
<dbReference type="GO" id="GO:0005829">
    <property type="term" value="C:cytosol"/>
    <property type="evidence" value="ECO:0007669"/>
    <property type="project" value="TreeGrafter"/>
</dbReference>
<evidence type="ECO:0000313" key="10">
    <source>
        <dbReference type="EMBL" id="KIG13524.1"/>
    </source>
</evidence>
<evidence type="ECO:0000256" key="3">
    <source>
        <dbReference type="ARBA" id="ARBA00023015"/>
    </source>
</evidence>
<keyword evidence="1 6" id="KW-0597">Phosphoprotein</keyword>
<dbReference type="GO" id="GO:0032993">
    <property type="term" value="C:protein-DNA complex"/>
    <property type="evidence" value="ECO:0007669"/>
    <property type="project" value="TreeGrafter"/>
</dbReference>
<feature type="modified residue" description="4-aspartylphosphate" evidence="6">
    <location>
        <position position="51"/>
    </location>
</feature>
<dbReference type="CDD" id="cd00383">
    <property type="entry name" value="trans_reg_C"/>
    <property type="match status" value="1"/>
</dbReference>
<dbReference type="Proteomes" id="UP000031599">
    <property type="component" value="Unassembled WGS sequence"/>
</dbReference>
<dbReference type="Gene3D" id="3.40.50.2300">
    <property type="match status" value="1"/>
</dbReference>
<feature type="domain" description="Response regulatory" evidence="8">
    <location>
        <begin position="2"/>
        <end position="116"/>
    </location>
</feature>
<keyword evidence="5" id="KW-0804">Transcription</keyword>
<keyword evidence="3" id="KW-0805">Transcription regulation</keyword>
<name>A0A0C1Z7A8_9BACT</name>
<feature type="domain" description="OmpR/PhoB-type" evidence="9">
    <location>
        <begin position="122"/>
        <end position="218"/>
    </location>
</feature>
<dbReference type="SUPFAM" id="SSF52172">
    <property type="entry name" value="CheY-like"/>
    <property type="match status" value="1"/>
</dbReference>
<evidence type="ECO:0000256" key="2">
    <source>
        <dbReference type="ARBA" id="ARBA00023012"/>
    </source>
</evidence>
<dbReference type="InterPro" id="IPR039420">
    <property type="entry name" value="WalR-like"/>
</dbReference>
<organism evidence="10 11">
    <name type="scientific">Enhygromyxa salina</name>
    <dbReference type="NCBI Taxonomy" id="215803"/>
    <lineage>
        <taxon>Bacteria</taxon>
        <taxon>Pseudomonadati</taxon>
        <taxon>Myxococcota</taxon>
        <taxon>Polyangia</taxon>
        <taxon>Nannocystales</taxon>
        <taxon>Nannocystaceae</taxon>
        <taxon>Enhygromyxa</taxon>
    </lineage>
</organism>
<dbReference type="InterPro" id="IPR016032">
    <property type="entry name" value="Sig_transdc_resp-reg_C-effctor"/>
</dbReference>
<reference evidence="10 11" key="1">
    <citation type="submission" date="2014-12" db="EMBL/GenBank/DDBJ databases">
        <title>Genome assembly of Enhygromyxa salina DSM 15201.</title>
        <authorList>
            <person name="Sharma G."/>
            <person name="Subramanian S."/>
        </authorList>
    </citation>
    <scope>NUCLEOTIDE SEQUENCE [LARGE SCALE GENOMIC DNA]</scope>
    <source>
        <strain evidence="10 11">DSM 15201</strain>
    </source>
</reference>
<dbReference type="GO" id="GO:0000976">
    <property type="term" value="F:transcription cis-regulatory region binding"/>
    <property type="evidence" value="ECO:0007669"/>
    <property type="project" value="TreeGrafter"/>
</dbReference>
<dbReference type="Pfam" id="PF00072">
    <property type="entry name" value="Response_reg"/>
    <property type="match status" value="1"/>
</dbReference>
<keyword evidence="2" id="KW-0902">Two-component regulatory system</keyword>
<evidence type="ECO:0000256" key="5">
    <source>
        <dbReference type="ARBA" id="ARBA00023163"/>
    </source>
</evidence>
<dbReference type="InterPro" id="IPR001789">
    <property type="entry name" value="Sig_transdc_resp-reg_receiver"/>
</dbReference>
<evidence type="ECO:0000256" key="7">
    <source>
        <dbReference type="PROSITE-ProRule" id="PRU01091"/>
    </source>
</evidence>
<dbReference type="Gene3D" id="6.10.250.690">
    <property type="match status" value="1"/>
</dbReference>
<dbReference type="InterPro" id="IPR001867">
    <property type="entry name" value="OmpR/PhoB-type_DNA-bd"/>
</dbReference>
<dbReference type="PANTHER" id="PTHR48111:SF22">
    <property type="entry name" value="REGULATOR OF RPOS"/>
    <property type="match status" value="1"/>
</dbReference>
<evidence type="ECO:0000313" key="11">
    <source>
        <dbReference type="Proteomes" id="UP000031599"/>
    </source>
</evidence>
<dbReference type="InterPro" id="IPR011006">
    <property type="entry name" value="CheY-like_superfamily"/>
</dbReference>
<gene>
    <name evidence="10" type="ORF">DB30_07972</name>
</gene>
<evidence type="ECO:0000256" key="1">
    <source>
        <dbReference type="ARBA" id="ARBA00022553"/>
    </source>
</evidence>
<dbReference type="RefSeq" id="WP_052555525.1">
    <property type="nucleotide sequence ID" value="NZ_JMCC02000093.1"/>
</dbReference>
<dbReference type="SMART" id="SM00448">
    <property type="entry name" value="REC"/>
    <property type="match status" value="1"/>
</dbReference>
<evidence type="ECO:0000259" key="8">
    <source>
        <dbReference type="PROSITE" id="PS50110"/>
    </source>
</evidence>
<dbReference type="FunFam" id="3.40.50.2300:FF:000001">
    <property type="entry name" value="DNA-binding response regulator PhoB"/>
    <property type="match status" value="1"/>
</dbReference>
<dbReference type="PROSITE" id="PS50110">
    <property type="entry name" value="RESPONSE_REGULATORY"/>
    <property type="match status" value="1"/>
</dbReference>
<dbReference type="AlphaFoldDB" id="A0A0C1Z7A8"/>
<evidence type="ECO:0000256" key="6">
    <source>
        <dbReference type="PROSITE-ProRule" id="PRU00169"/>
    </source>
</evidence>
<dbReference type="SUPFAM" id="SSF46894">
    <property type="entry name" value="C-terminal effector domain of the bipartite response regulators"/>
    <property type="match status" value="1"/>
</dbReference>
<protein>
    <submittedName>
        <fullName evidence="10">Two-component response regulator</fullName>
    </submittedName>
</protein>
<comment type="caution">
    <text evidence="10">The sequence shown here is derived from an EMBL/GenBank/DDBJ whole genome shotgun (WGS) entry which is preliminary data.</text>
</comment>
<sequence>MKILVVEDDAKLARFLVRVLIEEDYVADSCAEGGEAITRALSGVYDAVVLDWMLPDIDGVSVCRTLRERGSGIPILMLTARGELNERVLGLRAGADDYLVKPFEIEELLARLYAVLRRSVSEGVLVAGPLQIDRLERRATLDGRVIELTVREMALLVHLALRADQVVTRSAILSRVWGMNFDPESNMIEVHISRLRDKLGAHATMIETVRGKGYRLRTQQQP</sequence>
<dbReference type="Pfam" id="PF00486">
    <property type="entry name" value="Trans_reg_C"/>
    <property type="match status" value="1"/>
</dbReference>
<dbReference type="SMART" id="SM00862">
    <property type="entry name" value="Trans_reg_C"/>
    <property type="match status" value="1"/>
</dbReference>